<dbReference type="InterPro" id="IPR042089">
    <property type="entry name" value="Peptidase_M13_dom_2"/>
</dbReference>
<organism evidence="1 2">
    <name type="scientific">Amblyomma americanum</name>
    <name type="common">Lone star tick</name>
    <dbReference type="NCBI Taxonomy" id="6943"/>
    <lineage>
        <taxon>Eukaryota</taxon>
        <taxon>Metazoa</taxon>
        <taxon>Ecdysozoa</taxon>
        <taxon>Arthropoda</taxon>
        <taxon>Chelicerata</taxon>
        <taxon>Arachnida</taxon>
        <taxon>Acari</taxon>
        <taxon>Parasitiformes</taxon>
        <taxon>Ixodida</taxon>
        <taxon>Ixodoidea</taxon>
        <taxon>Ixodidae</taxon>
        <taxon>Amblyomminae</taxon>
        <taxon>Amblyomma</taxon>
    </lineage>
</organism>
<evidence type="ECO:0000313" key="1">
    <source>
        <dbReference type="EMBL" id="KAK8780814.1"/>
    </source>
</evidence>
<dbReference type="Gene3D" id="1.10.1380.10">
    <property type="entry name" value="Neutral endopeptidase , domain2"/>
    <property type="match status" value="1"/>
</dbReference>
<protein>
    <submittedName>
        <fullName evidence="1">Uncharacterized protein</fullName>
    </submittedName>
</protein>
<dbReference type="EMBL" id="JARKHS020008391">
    <property type="protein sequence ID" value="KAK8780814.1"/>
    <property type="molecule type" value="Genomic_DNA"/>
</dbReference>
<sequence>MHAWKTAVPSSGQSTSQKGAMFYKSCYGVYKSKQDHLEELKSSLLSADVLWPEANSNASLLRMLFSLMVEWNWASPIHFILYRPGNLEVKPTALYAAMLEKRKPLSYAELSAIESRVISTLLVPMRLANWRSMTNASLDDVMALLQDALPRDLWEEELSTLCNKTGECGSVQFTIFNVDFFSAFFSLVKSEGEHRMTYYVGWCVVLAASQMANHDLLRYSYQSDKEVQTGHVTFCYALSRHYMGLAFYADYINREIVSSAMRGAASMIRNIRDVFRAKIKDPKTRALFLDIPLLNGESDPLDVLQLEKEFEEKSLAETYKHFPDMVDYAMENIARATAAARQTEVDIRMKGYTSGGFPRVFLLKPGGFELLPIAFEVPLYNDQALLCTNYGSLGSYVATAFTELLFEALIKEDSDTLMEFENKSSCFYESLQEAGNETLLDVNNLELVKRAVAVRMLYSSFWPINKRKTPMRLSGHPLITEKQLLFIFWCISQCGTPNARDKCNIPLKAFRIFGVTFGCLQGSQMYTGRECPVLE</sequence>
<dbReference type="GO" id="GO:0006508">
    <property type="term" value="P:proteolysis"/>
    <property type="evidence" value="ECO:0007669"/>
    <property type="project" value="InterPro"/>
</dbReference>
<dbReference type="Proteomes" id="UP001321473">
    <property type="component" value="Unassembled WGS sequence"/>
</dbReference>
<dbReference type="SUPFAM" id="SSF55486">
    <property type="entry name" value="Metalloproteases ('zincins'), catalytic domain"/>
    <property type="match status" value="1"/>
</dbReference>
<gene>
    <name evidence="1" type="ORF">V5799_017844</name>
</gene>
<dbReference type="InterPro" id="IPR024079">
    <property type="entry name" value="MetalloPept_cat_dom_sf"/>
</dbReference>
<keyword evidence="2" id="KW-1185">Reference proteome</keyword>
<dbReference type="GO" id="GO:0004222">
    <property type="term" value="F:metalloendopeptidase activity"/>
    <property type="evidence" value="ECO:0007669"/>
    <property type="project" value="InterPro"/>
</dbReference>
<comment type="caution">
    <text evidence="1">The sequence shown here is derived from an EMBL/GenBank/DDBJ whole genome shotgun (WGS) entry which is preliminary data.</text>
</comment>
<dbReference type="InterPro" id="IPR000718">
    <property type="entry name" value="Peptidase_M13"/>
</dbReference>
<evidence type="ECO:0000313" key="2">
    <source>
        <dbReference type="Proteomes" id="UP001321473"/>
    </source>
</evidence>
<dbReference type="PROSITE" id="PS51885">
    <property type="entry name" value="NEPRILYSIN"/>
    <property type="match status" value="1"/>
</dbReference>
<reference evidence="1 2" key="1">
    <citation type="journal article" date="2023" name="Arcadia Sci">
        <title>De novo assembly of a long-read Amblyomma americanum tick genome.</title>
        <authorList>
            <person name="Chou S."/>
            <person name="Poskanzer K.E."/>
            <person name="Rollins M."/>
            <person name="Thuy-Boun P.S."/>
        </authorList>
    </citation>
    <scope>NUCLEOTIDE SEQUENCE [LARGE SCALE GENOMIC DNA]</scope>
    <source>
        <strain evidence="1">F_SG_1</strain>
        <tissue evidence="1">Salivary glands</tissue>
    </source>
</reference>
<dbReference type="Gene3D" id="3.40.390.10">
    <property type="entry name" value="Collagenase (Catalytic Domain)"/>
    <property type="match status" value="1"/>
</dbReference>
<accession>A0AAQ4F0Y3</accession>
<name>A0AAQ4F0Y3_AMBAM</name>
<dbReference type="AlphaFoldDB" id="A0AAQ4F0Y3"/>
<proteinExistence type="predicted"/>